<reference evidence="2 3" key="1">
    <citation type="journal article" date="2016" name="Sci. Rep.">
        <title>The Dendrobium catenatum Lindl. genome sequence provides insights into polysaccharide synthase, floral development and adaptive evolution.</title>
        <authorList>
            <person name="Zhang G.Q."/>
            <person name="Xu Q."/>
            <person name="Bian C."/>
            <person name="Tsai W.C."/>
            <person name="Yeh C.M."/>
            <person name="Liu K.W."/>
            <person name="Yoshida K."/>
            <person name="Zhang L.S."/>
            <person name="Chang S.B."/>
            <person name="Chen F."/>
            <person name="Shi Y."/>
            <person name="Su Y.Y."/>
            <person name="Zhang Y.Q."/>
            <person name="Chen L.J."/>
            <person name="Yin Y."/>
            <person name="Lin M."/>
            <person name="Huang H."/>
            <person name="Deng H."/>
            <person name="Wang Z.W."/>
            <person name="Zhu S.L."/>
            <person name="Zhao X."/>
            <person name="Deng C."/>
            <person name="Niu S.C."/>
            <person name="Huang J."/>
            <person name="Wang M."/>
            <person name="Liu G.H."/>
            <person name="Yang H.J."/>
            <person name="Xiao X.J."/>
            <person name="Hsiao Y.Y."/>
            <person name="Wu W.L."/>
            <person name="Chen Y.Y."/>
            <person name="Mitsuda N."/>
            <person name="Ohme-Takagi M."/>
            <person name="Luo Y.B."/>
            <person name="Van de Peer Y."/>
            <person name="Liu Z.J."/>
        </authorList>
    </citation>
    <scope>NUCLEOTIDE SEQUENCE [LARGE SCALE GENOMIC DNA]</scope>
    <source>
        <tissue evidence="2">The whole plant</tissue>
    </source>
</reference>
<proteinExistence type="predicted"/>
<name>A0A2I0X860_9ASPA</name>
<evidence type="ECO:0000313" key="3">
    <source>
        <dbReference type="Proteomes" id="UP000233837"/>
    </source>
</evidence>
<evidence type="ECO:0000313" key="2">
    <source>
        <dbReference type="EMBL" id="PKU84109.1"/>
    </source>
</evidence>
<dbReference type="Proteomes" id="UP000233837">
    <property type="component" value="Unassembled WGS sequence"/>
</dbReference>
<keyword evidence="1" id="KW-0472">Membrane</keyword>
<keyword evidence="3" id="KW-1185">Reference proteome</keyword>
<accession>A0A2I0X860</accession>
<gene>
    <name evidence="2" type="ORF">MA16_Dca010395</name>
</gene>
<organism evidence="2 3">
    <name type="scientific">Dendrobium catenatum</name>
    <dbReference type="NCBI Taxonomy" id="906689"/>
    <lineage>
        <taxon>Eukaryota</taxon>
        <taxon>Viridiplantae</taxon>
        <taxon>Streptophyta</taxon>
        <taxon>Embryophyta</taxon>
        <taxon>Tracheophyta</taxon>
        <taxon>Spermatophyta</taxon>
        <taxon>Magnoliopsida</taxon>
        <taxon>Liliopsida</taxon>
        <taxon>Asparagales</taxon>
        <taxon>Orchidaceae</taxon>
        <taxon>Epidendroideae</taxon>
        <taxon>Malaxideae</taxon>
        <taxon>Dendrobiinae</taxon>
        <taxon>Dendrobium</taxon>
    </lineage>
</organism>
<feature type="transmembrane region" description="Helical" evidence="1">
    <location>
        <begin position="76"/>
        <end position="97"/>
    </location>
</feature>
<dbReference type="EMBL" id="KZ502064">
    <property type="protein sequence ID" value="PKU84109.1"/>
    <property type="molecule type" value="Genomic_DNA"/>
</dbReference>
<protein>
    <submittedName>
        <fullName evidence="2">Uncharacterized protein</fullName>
    </submittedName>
</protein>
<keyword evidence="1" id="KW-1133">Transmembrane helix</keyword>
<keyword evidence="1" id="KW-0812">Transmembrane</keyword>
<sequence>MADPERDYDIAYDHQGDIGVIRLPFFDVGFGFDHIVEDYLNRILPHLVDILDEQLPADEWIMNGRTPSPNLTSSPAASPLGITCLIVASLSLCAILFR</sequence>
<evidence type="ECO:0000256" key="1">
    <source>
        <dbReference type="SAM" id="Phobius"/>
    </source>
</evidence>
<dbReference type="AlphaFoldDB" id="A0A2I0X860"/>
<reference evidence="2 3" key="2">
    <citation type="journal article" date="2017" name="Nature">
        <title>The Apostasia genome and the evolution of orchids.</title>
        <authorList>
            <person name="Zhang G.Q."/>
            <person name="Liu K.W."/>
            <person name="Li Z."/>
            <person name="Lohaus R."/>
            <person name="Hsiao Y.Y."/>
            <person name="Niu S.C."/>
            <person name="Wang J.Y."/>
            <person name="Lin Y.C."/>
            <person name="Xu Q."/>
            <person name="Chen L.J."/>
            <person name="Yoshida K."/>
            <person name="Fujiwara S."/>
            <person name="Wang Z.W."/>
            <person name="Zhang Y.Q."/>
            <person name="Mitsuda N."/>
            <person name="Wang M."/>
            <person name="Liu G.H."/>
            <person name="Pecoraro L."/>
            <person name="Huang H.X."/>
            <person name="Xiao X.J."/>
            <person name="Lin M."/>
            <person name="Wu X.Y."/>
            <person name="Wu W.L."/>
            <person name="Chen Y.Y."/>
            <person name="Chang S.B."/>
            <person name="Sakamoto S."/>
            <person name="Ohme-Takagi M."/>
            <person name="Yagi M."/>
            <person name="Zeng S.J."/>
            <person name="Shen C.Y."/>
            <person name="Yeh C.M."/>
            <person name="Luo Y.B."/>
            <person name="Tsai W.C."/>
            <person name="Van de Peer Y."/>
            <person name="Liu Z.J."/>
        </authorList>
    </citation>
    <scope>NUCLEOTIDE SEQUENCE [LARGE SCALE GENOMIC DNA]</scope>
    <source>
        <tissue evidence="2">The whole plant</tissue>
    </source>
</reference>